<dbReference type="GO" id="GO:0031992">
    <property type="term" value="F:energy transducer activity"/>
    <property type="evidence" value="ECO:0007669"/>
    <property type="project" value="TreeGrafter"/>
</dbReference>
<dbReference type="NCBIfam" id="TIGR01352">
    <property type="entry name" value="tonB_Cterm"/>
    <property type="match status" value="1"/>
</dbReference>
<keyword evidence="5" id="KW-0997">Cell inner membrane</keyword>
<dbReference type="PROSITE" id="PS52015">
    <property type="entry name" value="TONB_CTD"/>
    <property type="match status" value="1"/>
</dbReference>
<keyword evidence="6" id="KW-0812">Transmembrane</keyword>
<keyword evidence="10" id="KW-0732">Signal</keyword>
<evidence type="ECO:0000256" key="7">
    <source>
        <dbReference type="ARBA" id="ARBA00022927"/>
    </source>
</evidence>
<comment type="subcellular location">
    <subcellularLocation>
        <location evidence="1">Cell inner membrane</location>
        <topology evidence="1">Single-pass membrane protein</topology>
        <orientation evidence="1">Periplasmic side</orientation>
    </subcellularLocation>
</comment>
<dbReference type="Pfam" id="PF03544">
    <property type="entry name" value="TonB_C"/>
    <property type="match status" value="1"/>
</dbReference>
<evidence type="ECO:0000256" key="3">
    <source>
        <dbReference type="ARBA" id="ARBA00022448"/>
    </source>
</evidence>
<dbReference type="OrthoDB" id="9812355at2"/>
<dbReference type="GO" id="GO:0098797">
    <property type="term" value="C:plasma membrane protein complex"/>
    <property type="evidence" value="ECO:0007669"/>
    <property type="project" value="TreeGrafter"/>
</dbReference>
<dbReference type="SUPFAM" id="SSF74653">
    <property type="entry name" value="TolA/TonB C-terminal domain"/>
    <property type="match status" value="1"/>
</dbReference>
<evidence type="ECO:0000256" key="10">
    <source>
        <dbReference type="SAM" id="SignalP"/>
    </source>
</evidence>
<keyword evidence="9" id="KW-0472">Membrane</keyword>
<sequence>MLIYRGLFLVAAGLGSAATVSGQSAPPGLNAYFQSQGKNDDLSFGPGILFRTDTVRTAGTPAGTLVRYYPSGKKYEEADFANLRKGELQGRQTRWFETGQVQATEEYAAGKRQGLLTTFYPNGVVRRREEFVQGKSRAAQCFTAAGQPVACSDYVVFPEYPGGLQLLLTRIQTSVNYPEQQIQEGIEGKVRVDFVIDKTGAVRNARIQKSLSEPLDAEALRVVNSLPDWTPGRLDGEPVEVLFTLPVTFKIE</sequence>
<evidence type="ECO:0000256" key="9">
    <source>
        <dbReference type="ARBA" id="ARBA00023136"/>
    </source>
</evidence>
<evidence type="ECO:0000313" key="13">
    <source>
        <dbReference type="Proteomes" id="UP000297549"/>
    </source>
</evidence>
<evidence type="ECO:0000256" key="6">
    <source>
        <dbReference type="ARBA" id="ARBA00022692"/>
    </source>
</evidence>
<dbReference type="GO" id="GO:0015031">
    <property type="term" value="P:protein transport"/>
    <property type="evidence" value="ECO:0007669"/>
    <property type="project" value="UniProtKB-KW"/>
</dbReference>
<feature type="domain" description="TonB C-terminal" evidence="11">
    <location>
        <begin position="162"/>
        <end position="252"/>
    </location>
</feature>
<dbReference type="Gene3D" id="3.30.1150.10">
    <property type="match status" value="1"/>
</dbReference>
<dbReference type="PANTHER" id="PTHR33446:SF2">
    <property type="entry name" value="PROTEIN TONB"/>
    <property type="match status" value="1"/>
</dbReference>
<dbReference type="InterPro" id="IPR011652">
    <property type="entry name" value="MORN_2"/>
</dbReference>
<feature type="signal peptide" evidence="10">
    <location>
        <begin position="1"/>
        <end position="17"/>
    </location>
</feature>
<dbReference type="InterPro" id="IPR051045">
    <property type="entry name" value="TonB-dependent_transducer"/>
</dbReference>
<evidence type="ECO:0000259" key="11">
    <source>
        <dbReference type="PROSITE" id="PS52015"/>
    </source>
</evidence>
<dbReference type="AlphaFoldDB" id="A0A4Z0Q475"/>
<keyword evidence="13" id="KW-1185">Reference proteome</keyword>
<dbReference type="RefSeq" id="WP_135461714.1">
    <property type="nucleotide sequence ID" value="NZ_SRLC01000001.1"/>
</dbReference>
<accession>A0A4Z0Q475</accession>
<organism evidence="12 13">
    <name type="scientific">Hymenobacter aquaticus</name>
    <dbReference type="NCBI Taxonomy" id="1867101"/>
    <lineage>
        <taxon>Bacteria</taxon>
        <taxon>Pseudomonadati</taxon>
        <taxon>Bacteroidota</taxon>
        <taxon>Cytophagia</taxon>
        <taxon>Cytophagales</taxon>
        <taxon>Hymenobacteraceae</taxon>
        <taxon>Hymenobacter</taxon>
    </lineage>
</organism>
<gene>
    <name evidence="12" type="ORF">E5K00_03465</name>
</gene>
<dbReference type="InterPro" id="IPR037682">
    <property type="entry name" value="TonB_C"/>
</dbReference>
<dbReference type="GO" id="GO:0055085">
    <property type="term" value="P:transmembrane transport"/>
    <property type="evidence" value="ECO:0007669"/>
    <property type="project" value="InterPro"/>
</dbReference>
<dbReference type="PANTHER" id="PTHR33446">
    <property type="entry name" value="PROTEIN TONB-RELATED"/>
    <property type="match status" value="1"/>
</dbReference>
<dbReference type="InterPro" id="IPR006260">
    <property type="entry name" value="TonB/TolA_C"/>
</dbReference>
<evidence type="ECO:0000256" key="5">
    <source>
        <dbReference type="ARBA" id="ARBA00022519"/>
    </source>
</evidence>
<evidence type="ECO:0000256" key="1">
    <source>
        <dbReference type="ARBA" id="ARBA00004383"/>
    </source>
</evidence>
<evidence type="ECO:0000256" key="2">
    <source>
        <dbReference type="ARBA" id="ARBA00006555"/>
    </source>
</evidence>
<proteinExistence type="inferred from homology"/>
<comment type="caution">
    <text evidence="12">The sequence shown here is derived from an EMBL/GenBank/DDBJ whole genome shotgun (WGS) entry which is preliminary data.</text>
</comment>
<name>A0A4Z0Q475_9BACT</name>
<comment type="similarity">
    <text evidence="2">Belongs to the TonB family.</text>
</comment>
<dbReference type="Proteomes" id="UP000297549">
    <property type="component" value="Unassembled WGS sequence"/>
</dbReference>
<evidence type="ECO:0000256" key="4">
    <source>
        <dbReference type="ARBA" id="ARBA00022475"/>
    </source>
</evidence>
<evidence type="ECO:0000313" key="12">
    <source>
        <dbReference type="EMBL" id="TGE24286.1"/>
    </source>
</evidence>
<dbReference type="Gene3D" id="2.20.110.10">
    <property type="entry name" value="Histone H3 K4-specific methyltransferase SET7/9 N-terminal domain"/>
    <property type="match status" value="1"/>
</dbReference>
<feature type="chain" id="PRO_5021333194" evidence="10">
    <location>
        <begin position="18"/>
        <end position="252"/>
    </location>
</feature>
<keyword evidence="8" id="KW-1133">Transmembrane helix</keyword>
<evidence type="ECO:0000256" key="8">
    <source>
        <dbReference type="ARBA" id="ARBA00022989"/>
    </source>
</evidence>
<reference evidence="12 13" key="1">
    <citation type="submission" date="2019-04" db="EMBL/GenBank/DDBJ databases">
        <authorList>
            <person name="Feng G."/>
            <person name="Zhang J."/>
            <person name="Zhu H."/>
        </authorList>
    </citation>
    <scope>NUCLEOTIDE SEQUENCE [LARGE SCALE GENOMIC DNA]</scope>
    <source>
        <strain evidence="12 13">JCM 31653</strain>
    </source>
</reference>
<keyword evidence="4" id="KW-1003">Cell membrane</keyword>
<dbReference type="Pfam" id="PF07661">
    <property type="entry name" value="MORN_2"/>
    <property type="match status" value="3"/>
</dbReference>
<dbReference type="EMBL" id="SRLC01000001">
    <property type="protein sequence ID" value="TGE24286.1"/>
    <property type="molecule type" value="Genomic_DNA"/>
</dbReference>
<keyword evidence="3" id="KW-0813">Transport</keyword>
<dbReference type="SUPFAM" id="SSF82185">
    <property type="entry name" value="Histone H3 K4-specific methyltransferase SET7/9 N-terminal domain"/>
    <property type="match status" value="1"/>
</dbReference>
<keyword evidence="7" id="KW-0653">Protein transport</keyword>
<protein>
    <submittedName>
        <fullName evidence="12">TonB family protein</fullName>
    </submittedName>
</protein>